<dbReference type="Proteomes" id="UP001519294">
    <property type="component" value="Unassembled WGS sequence"/>
</dbReference>
<dbReference type="EMBL" id="JAGIKX010000005">
    <property type="protein sequence ID" value="MBP2257056.1"/>
    <property type="molecule type" value="Genomic_DNA"/>
</dbReference>
<comment type="caution">
    <text evidence="1">The sequence shown here is derived from an EMBL/GenBank/DDBJ whole genome shotgun (WGS) entry which is preliminary data.</text>
</comment>
<organism evidence="1 2">
    <name type="scientific">Virgibacillus alimentarius</name>
    <dbReference type="NCBI Taxonomy" id="698769"/>
    <lineage>
        <taxon>Bacteria</taxon>
        <taxon>Bacillati</taxon>
        <taxon>Bacillota</taxon>
        <taxon>Bacilli</taxon>
        <taxon>Bacillales</taxon>
        <taxon>Bacillaceae</taxon>
        <taxon>Virgibacillus</taxon>
    </lineage>
</organism>
<dbReference type="RefSeq" id="WP_226370849.1">
    <property type="nucleotide sequence ID" value="NZ_JAGIKX010000005.1"/>
</dbReference>
<dbReference type="SUPFAM" id="SSF53163">
    <property type="entry name" value="HybD-like"/>
    <property type="match status" value="1"/>
</dbReference>
<proteinExistence type="predicted"/>
<protein>
    <submittedName>
        <fullName evidence="1">Sporulation protein YyaC</fullName>
    </submittedName>
</protein>
<evidence type="ECO:0000313" key="1">
    <source>
        <dbReference type="EMBL" id="MBP2257056.1"/>
    </source>
</evidence>
<dbReference type="InterPro" id="IPR009665">
    <property type="entry name" value="YyaC"/>
</dbReference>
<dbReference type="Pfam" id="PF06866">
    <property type="entry name" value="DUF1256"/>
    <property type="match status" value="1"/>
</dbReference>
<dbReference type="InterPro" id="IPR023430">
    <property type="entry name" value="Pept_HybD-like_dom_sf"/>
</dbReference>
<name>A0ABS4S7K1_9BACI</name>
<keyword evidence="2" id="KW-1185">Reference proteome</keyword>
<evidence type="ECO:0000313" key="2">
    <source>
        <dbReference type="Proteomes" id="UP001519294"/>
    </source>
</evidence>
<gene>
    <name evidence="1" type="ORF">J2Z81_001000</name>
</gene>
<sequence length="205" mass="22684">MNLKRRTSEKNKQLRLPHTDPHFFEKVSEQIISWFPAVPREYVAIFIGTDRSTGDALGPLAGTFLSEKEPKYMSIYGTLHHPIHATNLEISMDTIKRRHKNPYIIAVDACLGKTTSVGDIITGLGPLKPGAALNKPLPPIGDVHITGVVNISGFMEYNVLQNTRLSVVVDMANQIADLLDVIDQRLTYDQTLSAVVAPSKLKRSI</sequence>
<accession>A0ABS4S7K1</accession>
<reference evidence="1 2" key="1">
    <citation type="submission" date="2021-03" db="EMBL/GenBank/DDBJ databases">
        <title>Genomic Encyclopedia of Type Strains, Phase IV (KMG-IV): sequencing the most valuable type-strain genomes for metagenomic binning, comparative biology and taxonomic classification.</title>
        <authorList>
            <person name="Goeker M."/>
        </authorList>
    </citation>
    <scope>NUCLEOTIDE SEQUENCE [LARGE SCALE GENOMIC DNA]</scope>
    <source>
        <strain evidence="1 2">DSM 25790</strain>
    </source>
</reference>
<dbReference type="NCBIfam" id="TIGR02841">
    <property type="entry name" value="spore_YyaC"/>
    <property type="match status" value="1"/>
</dbReference>